<name>A0AAF0QJ13_SOLVR</name>
<keyword evidence="2" id="KW-1185">Reference proteome</keyword>
<evidence type="ECO:0000313" key="2">
    <source>
        <dbReference type="Proteomes" id="UP001234989"/>
    </source>
</evidence>
<organism evidence="1 2">
    <name type="scientific">Solanum verrucosum</name>
    <dbReference type="NCBI Taxonomy" id="315347"/>
    <lineage>
        <taxon>Eukaryota</taxon>
        <taxon>Viridiplantae</taxon>
        <taxon>Streptophyta</taxon>
        <taxon>Embryophyta</taxon>
        <taxon>Tracheophyta</taxon>
        <taxon>Spermatophyta</taxon>
        <taxon>Magnoliopsida</taxon>
        <taxon>eudicotyledons</taxon>
        <taxon>Gunneridae</taxon>
        <taxon>Pentapetalae</taxon>
        <taxon>asterids</taxon>
        <taxon>lamiids</taxon>
        <taxon>Solanales</taxon>
        <taxon>Solanaceae</taxon>
        <taxon>Solanoideae</taxon>
        <taxon>Solaneae</taxon>
        <taxon>Solanum</taxon>
    </lineage>
</organism>
<accession>A0AAF0QJ13</accession>
<dbReference type="AlphaFoldDB" id="A0AAF0QJ13"/>
<reference evidence="1" key="1">
    <citation type="submission" date="2023-08" db="EMBL/GenBank/DDBJ databases">
        <title>A de novo genome assembly of Solanum verrucosum Schlechtendal, a Mexican diploid species geographically isolated from the other diploid A-genome species in potato relatives.</title>
        <authorList>
            <person name="Hosaka K."/>
        </authorList>
    </citation>
    <scope>NUCLEOTIDE SEQUENCE</scope>
    <source>
        <tissue evidence="1">Young leaves</tissue>
    </source>
</reference>
<gene>
    <name evidence="1" type="ORF">MTR67_014194</name>
</gene>
<dbReference type="Proteomes" id="UP001234989">
    <property type="component" value="Chromosome 3"/>
</dbReference>
<proteinExistence type="predicted"/>
<evidence type="ECO:0000313" key="1">
    <source>
        <dbReference type="EMBL" id="WMV20809.1"/>
    </source>
</evidence>
<sequence length="66" mass="7309">MVATAMHCLRFTFDSDDSIDLQVCPVLCSGVAVFVTEDVFHQSVTCSSPASLFFHLLHISFLRNSD</sequence>
<dbReference type="EMBL" id="CP133614">
    <property type="protein sequence ID" value="WMV20809.1"/>
    <property type="molecule type" value="Genomic_DNA"/>
</dbReference>
<protein>
    <submittedName>
        <fullName evidence="1">Uncharacterized protein</fullName>
    </submittedName>
</protein>